<dbReference type="Proteomes" id="UP000324705">
    <property type="component" value="Chromosome 2B"/>
</dbReference>
<sequence length="141" mass="15415">MEALWKQASRLKEQVARQGVFKQFGAGGYGNSDNAFTDESEVKLHQRLEKLYLSTFQRDVVRGVEGYIVTGSKQGNKLSDDSQKYGIENTCTSGNTLSRAATYYGKARSLIEKERGNMLKAFGTQGRASTGNGNGCPSRGC</sequence>
<reference evidence="1 2" key="1">
    <citation type="submission" date="2017-09" db="EMBL/GenBank/DDBJ databases">
        <authorList>
            <consortium name="International Durum Wheat Genome Sequencing Consortium (IDWGSC)"/>
            <person name="Milanesi L."/>
        </authorList>
    </citation>
    <scope>NUCLEOTIDE SEQUENCE [LARGE SCALE GENOMIC DNA]</scope>
    <source>
        <strain evidence="2">cv. Svevo</strain>
    </source>
</reference>
<accession>A0A9R1PUL3</accession>
<proteinExistence type="predicted"/>
<organism evidence="1 2">
    <name type="scientific">Triticum turgidum subsp. durum</name>
    <name type="common">Durum wheat</name>
    <name type="synonym">Triticum durum</name>
    <dbReference type="NCBI Taxonomy" id="4567"/>
    <lineage>
        <taxon>Eukaryota</taxon>
        <taxon>Viridiplantae</taxon>
        <taxon>Streptophyta</taxon>
        <taxon>Embryophyta</taxon>
        <taxon>Tracheophyta</taxon>
        <taxon>Spermatophyta</taxon>
        <taxon>Magnoliopsida</taxon>
        <taxon>Liliopsida</taxon>
        <taxon>Poales</taxon>
        <taxon>Poaceae</taxon>
        <taxon>BOP clade</taxon>
        <taxon>Pooideae</taxon>
        <taxon>Triticodae</taxon>
        <taxon>Triticeae</taxon>
        <taxon>Triticinae</taxon>
        <taxon>Triticum</taxon>
    </lineage>
</organism>
<dbReference type="Gramene" id="TRITD2Bv1G190810.6">
    <property type="protein sequence ID" value="TRITD2Bv1G190810.6"/>
    <property type="gene ID" value="TRITD2Bv1G190810"/>
</dbReference>
<dbReference type="EMBL" id="LT934114">
    <property type="protein sequence ID" value="VAH50036.1"/>
    <property type="molecule type" value="Genomic_DNA"/>
</dbReference>
<gene>
    <name evidence="1" type="ORF">TRITD_2Bv1G190810</name>
</gene>
<name>A0A9R1PUL3_TRITD</name>
<dbReference type="AlphaFoldDB" id="A0A9R1PUL3"/>
<keyword evidence="2" id="KW-1185">Reference proteome</keyword>
<protein>
    <submittedName>
        <fullName evidence="1">Uncharacterized protein</fullName>
    </submittedName>
</protein>
<evidence type="ECO:0000313" key="1">
    <source>
        <dbReference type="EMBL" id="VAH50036.1"/>
    </source>
</evidence>
<evidence type="ECO:0000313" key="2">
    <source>
        <dbReference type="Proteomes" id="UP000324705"/>
    </source>
</evidence>